<name>A0A3L6F5K2_MAIZE</name>
<comment type="caution">
    <text evidence="1">The sequence shown here is derived from an EMBL/GenBank/DDBJ whole genome shotgun (WGS) entry which is preliminary data.</text>
</comment>
<organism evidence="1 2">
    <name type="scientific">Zea mays</name>
    <name type="common">Maize</name>
    <dbReference type="NCBI Taxonomy" id="4577"/>
    <lineage>
        <taxon>Eukaryota</taxon>
        <taxon>Viridiplantae</taxon>
        <taxon>Streptophyta</taxon>
        <taxon>Embryophyta</taxon>
        <taxon>Tracheophyta</taxon>
        <taxon>Spermatophyta</taxon>
        <taxon>Magnoliopsida</taxon>
        <taxon>Liliopsida</taxon>
        <taxon>Poales</taxon>
        <taxon>Poaceae</taxon>
        <taxon>PACMAD clade</taxon>
        <taxon>Panicoideae</taxon>
        <taxon>Andropogonodae</taxon>
        <taxon>Andropogoneae</taxon>
        <taxon>Tripsacinae</taxon>
        <taxon>Zea</taxon>
    </lineage>
</organism>
<reference evidence="1 2" key="1">
    <citation type="journal article" date="2018" name="Nat. Genet.">
        <title>Extensive intraspecific gene order and gene structural variations between Mo17 and other maize genomes.</title>
        <authorList>
            <person name="Sun S."/>
            <person name="Zhou Y."/>
            <person name="Chen J."/>
            <person name="Shi J."/>
            <person name="Zhao H."/>
            <person name="Zhao H."/>
            <person name="Song W."/>
            <person name="Zhang M."/>
            <person name="Cui Y."/>
            <person name="Dong X."/>
            <person name="Liu H."/>
            <person name="Ma X."/>
            <person name="Jiao Y."/>
            <person name="Wang B."/>
            <person name="Wei X."/>
            <person name="Stein J.C."/>
            <person name="Glaubitz J.C."/>
            <person name="Lu F."/>
            <person name="Yu G."/>
            <person name="Liang C."/>
            <person name="Fengler K."/>
            <person name="Li B."/>
            <person name="Rafalski A."/>
            <person name="Schnable P.S."/>
            <person name="Ware D.H."/>
            <person name="Buckler E.S."/>
            <person name="Lai J."/>
        </authorList>
    </citation>
    <scope>NUCLEOTIDE SEQUENCE [LARGE SCALE GENOMIC DNA]</scope>
    <source>
        <strain evidence="2">cv. Missouri 17</strain>
        <tissue evidence="1">Seedling</tissue>
    </source>
</reference>
<sequence>MKEKYQNSTLLSYNASSSMPIHQPYQVHGINSSFTYVICFFEYGAKSSSAYVIYFFEYVDNPLSISSYPKLSLSLITGLANESVSTGRAACAGSLTNADGRKAASFVEPIRSTYVDNVSQPPAKTISNKIAYATANVSQQPAKRQLVTDRHDFISMGPNIVIQPFTWLAT</sequence>
<evidence type="ECO:0000313" key="2">
    <source>
        <dbReference type="Proteomes" id="UP000251960"/>
    </source>
</evidence>
<gene>
    <name evidence="1" type="ORF">Zm00014a_036033</name>
</gene>
<dbReference type="ExpressionAtlas" id="A0A3L6F5K2">
    <property type="expression patterns" value="baseline and differential"/>
</dbReference>
<dbReference type="Proteomes" id="UP000251960">
    <property type="component" value="Chromosome 4"/>
</dbReference>
<dbReference type="AlphaFoldDB" id="A0A3L6F5K2"/>
<protein>
    <submittedName>
        <fullName evidence="1">Uncharacterized protein</fullName>
    </submittedName>
</protein>
<proteinExistence type="predicted"/>
<accession>A0A3L6F5K2</accession>
<evidence type="ECO:0000313" key="1">
    <source>
        <dbReference type="EMBL" id="PWZ27581.1"/>
    </source>
</evidence>
<dbReference type="EMBL" id="NCVQ01000005">
    <property type="protein sequence ID" value="PWZ27581.1"/>
    <property type="molecule type" value="Genomic_DNA"/>
</dbReference>